<keyword evidence="4 8" id="KW-0554">One-carbon metabolism</keyword>
<dbReference type="GO" id="GO:0046655">
    <property type="term" value="P:folic acid metabolic process"/>
    <property type="evidence" value="ECO:0007669"/>
    <property type="project" value="TreeGrafter"/>
</dbReference>
<evidence type="ECO:0000256" key="2">
    <source>
        <dbReference type="ARBA" id="ARBA00009539"/>
    </source>
</evidence>
<dbReference type="InterPro" id="IPR024072">
    <property type="entry name" value="DHFR-like_dom_sf"/>
</dbReference>
<dbReference type="GO" id="GO:0046654">
    <property type="term" value="P:tetrahydrofolate biosynthetic process"/>
    <property type="evidence" value="ECO:0007669"/>
    <property type="project" value="InterPro"/>
</dbReference>
<evidence type="ECO:0000256" key="5">
    <source>
        <dbReference type="ARBA" id="ARBA00022857"/>
    </source>
</evidence>
<evidence type="ECO:0000256" key="3">
    <source>
        <dbReference type="ARBA" id="ARBA00012856"/>
    </source>
</evidence>
<dbReference type="EMBL" id="JADIMG010000098">
    <property type="protein sequence ID" value="MBO8460796.1"/>
    <property type="molecule type" value="Genomic_DNA"/>
</dbReference>
<sequence length="165" mass="19204">MTPMLSIIVAIDENYGIGRKGDLLCHLPNDLKHFKEITSGHPVIMGRKTYMSLPRRPLPNRRNIVISQHANYAYEGAEMVNSIDEALQLVDPKEETFIIGGGSIYEQLMENADKLYITRIHHSWDDADTFFPKIKTDTWHRTTCERHDSDERNAHSYSFEEWERL</sequence>
<evidence type="ECO:0000256" key="8">
    <source>
        <dbReference type="PIRNR" id="PIRNR000194"/>
    </source>
</evidence>
<comment type="catalytic activity">
    <reaction evidence="8">
        <text>(6S)-5,6,7,8-tetrahydrofolate + NADP(+) = 7,8-dihydrofolate + NADPH + H(+)</text>
        <dbReference type="Rhea" id="RHEA:15009"/>
        <dbReference type="ChEBI" id="CHEBI:15378"/>
        <dbReference type="ChEBI" id="CHEBI:57451"/>
        <dbReference type="ChEBI" id="CHEBI:57453"/>
        <dbReference type="ChEBI" id="CHEBI:57783"/>
        <dbReference type="ChEBI" id="CHEBI:58349"/>
        <dbReference type="EC" id="1.5.1.3"/>
    </reaction>
</comment>
<evidence type="ECO:0000256" key="1">
    <source>
        <dbReference type="ARBA" id="ARBA00004903"/>
    </source>
</evidence>
<evidence type="ECO:0000256" key="6">
    <source>
        <dbReference type="ARBA" id="ARBA00023002"/>
    </source>
</evidence>
<dbReference type="SUPFAM" id="SSF53597">
    <property type="entry name" value="Dihydrofolate reductase-like"/>
    <property type="match status" value="1"/>
</dbReference>
<gene>
    <name evidence="10" type="ORF">IAA73_10790</name>
</gene>
<accession>A0A9D9HW00</accession>
<dbReference type="Proteomes" id="UP000823641">
    <property type="component" value="Unassembled WGS sequence"/>
</dbReference>
<dbReference type="PANTHER" id="PTHR48069">
    <property type="entry name" value="DIHYDROFOLATE REDUCTASE"/>
    <property type="match status" value="1"/>
</dbReference>
<protein>
    <recommendedName>
        <fullName evidence="3 8">Dihydrofolate reductase</fullName>
        <ecNumber evidence="3 8">1.5.1.3</ecNumber>
    </recommendedName>
</protein>
<reference evidence="10" key="2">
    <citation type="journal article" date="2021" name="PeerJ">
        <title>Extensive microbial diversity within the chicken gut microbiome revealed by metagenomics and culture.</title>
        <authorList>
            <person name="Gilroy R."/>
            <person name="Ravi A."/>
            <person name="Getino M."/>
            <person name="Pursley I."/>
            <person name="Horton D.L."/>
            <person name="Alikhan N.F."/>
            <person name="Baker D."/>
            <person name="Gharbi K."/>
            <person name="Hall N."/>
            <person name="Watson M."/>
            <person name="Adriaenssens E.M."/>
            <person name="Foster-Nyarko E."/>
            <person name="Jarju S."/>
            <person name="Secka A."/>
            <person name="Antonio M."/>
            <person name="Oren A."/>
            <person name="Chaudhuri R.R."/>
            <person name="La Ragione R."/>
            <person name="Hildebrand F."/>
            <person name="Pallen M.J."/>
        </authorList>
    </citation>
    <scope>NUCLEOTIDE SEQUENCE</scope>
    <source>
        <strain evidence="10">G3-3990</strain>
    </source>
</reference>
<dbReference type="GO" id="GO:0004146">
    <property type="term" value="F:dihydrofolate reductase activity"/>
    <property type="evidence" value="ECO:0007669"/>
    <property type="project" value="UniProtKB-EC"/>
</dbReference>
<dbReference type="GO" id="GO:0005829">
    <property type="term" value="C:cytosol"/>
    <property type="evidence" value="ECO:0007669"/>
    <property type="project" value="TreeGrafter"/>
</dbReference>
<keyword evidence="6 8" id="KW-0560">Oxidoreductase</keyword>
<dbReference type="PROSITE" id="PS51330">
    <property type="entry name" value="DHFR_2"/>
    <property type="match status" value="1"/>
</dbReference>
<dbReference type="FunFam" id="3.40.430.10:FF:000001">
    <property type="entry name" value="Dihydrofolate reductase"/>
    <property type="match status" value="1"/>
</dbReference>
<proteinExistence type="inferred from homology"/>
<dbReference type="InterPro" id="IPR012259">
    <property type="entry name" value="DHFR"/>
</dbReference>
<dbReference type="AlphaFoldDB" id="A0A9D9HW00"/>
<evidence type="ECO:0000313" key="10">
    <source>
        <dbReference type="EMBL" id="MBO8460796.1"/>
    </source>
</evidence>
<name>A0A9D9HW00_9BACT</name>
<keyword evidence="5 8" id="KW-0521">NADP</keyword>
<feature type="domain" description="DHFR" evidence="9">
    <location>
        <begin position="4"/>
        <end position="164"/>
    </location>
</feature>
<evidence type="ECO:0000259" key="9">
    <source>
        <dbReference type="PROSITE" id="PS51330"/>
    </source>
</evidence>
<dbReference type="Gene3D" id="3.40.430.10">
    <property type="entry name" value="Dihydrofolate Reductase, subunit A"/>
    <property type="match status" value="1"/>
</dbReference>
<dbReference type="PIRSF" id="PIRSF000194">
    <property type="entry name" value="DHFR"/>
    <property type="match status" value="1"/>
</dbReference>
<comment type="caution">
    <text evidence="10">The sequence shown here is derived from an EMBL/GenBank/DDBJ whole genome shotgun (WGS) entry which is preliminary data.</text>
</comment>
<dbReference type="GO" id="GO:0070401">
    <property type="term" value="F:NADP+ binding"/>
    <property type="evidence" value="ECO:0007669"/>
    <property type="project" value="UniProtKB-ARBA"/>
</dbReference>
<reference evidence="10" key="1">
    <citation type="submission" date="2020-10" db="EMBL/GenBank/DDBJ databases">
        <authorList>
            <person name="Gilroy R."/>
        </authorList>
    </citation>
    <scope>NUCLEOTIDE SEQUENCE</scope>
    <source>
        <strain evidence="10">G3-3990</strain>
    </source>
</reference>
<dbReference type="Pfam" id="PF00186">
    <property type="entry name" value="DHFR_1"/>
    <property type="match status" value="1"/>
</dbReference>
<evidence type="ECO:0000256" key="4">
    <source>
        <dbReference type="ARBA" id="ARBA00022563"/>
    </source>
</evidence>
<comment type="function">
    <text evidence="7 8">Key enzyme in folate metabolism. Catalyzes an essential reaction for de novo glycine and purine synthesis, and for DNA precursor synthesis.</text>
</comment>
<dbReference type="InterPro" id="IPR001796">
    <property type="entry name" value="DHFR_dom"/>
</dbReference>
<dbReference type="PANTHER" id="PTHR48069:SF3">
    <property type="entry name" value="DIHYDROFOLATE REDUCTASE"/>
    <property type="match status" value="1"/>
</dbReference>
<dbReference type="PRINTS" id="PR00070">
    <property type="entry name" value="DHFR"/>
</dbReference>
<dbReference type="GO" id="GO:0046452">
    <property type="term" value="P:dihydrofolate metabolic process"/>
    <property type="evidence" value="ECO:0007669"/>
    <property type="project" value="TreeGrafter"/>
</dbReference>
<evidence type="ECO:0000256" key="7">
    <source>
        <dbReference type="ARBA" id="ARBA00025067"/>
    </source>
</evidence>
<evidence type="ECO:0000313" key="11">
    <source>
        <dbReference type="Proteomes" id="UP000823641"/>
    </source>
</evidence>
<dbReference type="CDD" id="cd00209">
    <property type="entry name" value="DHFR"/>
    <property type="match status" value="1"/>
</dbReference>
<dbReference type="GO" id="GO:0006730">
    <property type="term" value="P:one-carbon metabolic process"/>
    <property type="evidence" value="ECO:0007669"/>
    <property type="project" value="UniProtKB-KW"/>
</dbReference>
<dbReference type="EC" id="1.5.1.3" evidence="3 8"/>
<comment type="similarity">
    <text evidence="2 8">Belongs to the dihydrofolate reductase family.</text>
</comment>
<organism evidence="10 11">
    <name type="scientific">Candidatus Gallipaludibacter merdavium</name>
    <dbReference type="NCBI Taxonomy" id="2840839"/>
    <lineage>
        <taxon>Bacteria</taxon>
        <taxon>Pseudomonadati</taxon>
        <taxon>Bacteroidota</taxon>
        <taxon>Bacteroidia</taxon>
        <taxon>Bacteroidales</taxon>
        <taxon>Candidatus Gallipaludibacter</taxon>
    </lineage>
</organism>
<comment type="pathway">
    <text evidence="1 8">Cofactor biosynthesis; tetrahydrofolate biosynthesis; 5,6,7,8-tetrahydrofolate from 7,8-dihydrofolate: step 1/1.</text>
</comment>